<accession>A0A345ZSG3</accession>
<dbReference type="RefSeq" id="WP_115688951.1">
    <property type="nucleotide sequence ID" value="NZ_CP031417.1"/>
</dbReference>
<dbReference type="AlphaFoldDB" id="A0A345ZSG3"/>
<sequence length="168" mass="18710">MGSDHDHHHHDHDHPDDHEPKWKHDGVRVIPGNSLDPNTAQTPGMDRKAAINYARVGAQKIWAGTVHIHPNAKTGAHHHGALESVIYVLRGKARMRWGENLEFTAEAGPGDFIYVPPYVPHQEINASPDEVLECVLVRSDNEAVVVNLDIEPVEKPENVAWIDPIHKG</sequence>
<dbReference type="InterPro" id="IPR014710">
    <property type="entry name" value="RmlC-like_jellyroll"/>
</dbReference>
<name>A0A345ZSG3_9HYPH</name>
<dbReference type="CDD" id="cd02210">
    <property type="entry name" value="cupin_BLR2406-like"/>
    <property type="match status" value="1"/>
</dbReference>
<dbReference type="PANTHER" id="PTHR40112">
    <property type="entry name" value="H2HPP ISOMERASE"/>
    <property type="match status" value="1"/>
</dbReference>
<feature type="domain" description="Cupin type-1" evidence="2">
    <location>
        <begin position="43"/>
        <end position="154"/>
    </location>
</feature>
<dbReference type="InterPro" id="IPR052535">
    <property type="entry name" value="Bacilysin_H2HPP_isomerase"/>
</dbReference>
<dbReference type="EMBL" id="CP031417">
    <property type="protein sequence ID" value="AXK79860.1"/>
    <property type="molecule type" value="Genomic_DNA"/>
</dbReference>
<dbReference type="SUPFAM" id="SSF51182">
    <property type="entry name" value="RmlC-like cupins"/>
    <property type="match status" value="1"/>
</dbReference>
<dbReference type="InterPro" id="IPR013096">
    <property type="entry name" value="Cupin_2"/>
</dbReference>
<feature type="region of interest" description="Disordered" evidence="1">
    <location>
        <begin position="1"/>
        <end position="43"/>
    </location>
</feature>
<evidence type="ECO:0000313" key="4">
    <source>
        <dbReference type="Proteomes" id="UP000254889"/>
    </source>
</evidence>
<dbReference type="InterPro" id="IPR006045">
    <property type="entry name" value="Cupin_1"/>
</dbReference>
<feature type="compositionally biased region" description="Basic and acidic residues" evidence="1">
    <location>
        <begin position="1"/>
        <end position="27"/>
    </location>
</feature>
<dbReference type="PANTHER" id="PTHR40112:SF1">
    <property type="entry name" value="H2HPP ISOMERASE"/>
    <property type="match status" value="1"/>
</dbReference>
<protein>
    <submittedName>
        <fullName evidence="3">Cupin domain-containing protein</fullName>
    </submittedName>
</protein>
<reference evidence="3 4" key="1">
    <citation type="submission" date="2018-07" db="EMBL/GenBank/DDBJ databases">
        <authorList>
            <person name="Quirk P.G."/>
            <person name="Krulwich T.A."/>
        </authorList>
    </citation>
    <scope>NUCLEOTIDE SEQUENCE [LARGE SCALE GENOMIC DNA]</scope>
    <source>
        <strain evidence="3 4">CC-BB4</strain>
    </source>
</reference>
<organism evidence="3 4">
    <name type="scientific">Pseudolabrys taiwanensis</name>
    <dbReference type="NCBI Taxonomy" id="331696"/>
    <lineage>
        <taxon>Bacteria</taxon>
        <taxon>Pseudomonadati</taxon>
        <taxon>Pseudomonadota</taxon>
        <taxon>Alphaproteobacteria</taxon>
        <taxon>Hyphomicrobiales</taxon>
        <taxon>Xanthobacteraceae</taxon>
        <taxon>Pseudolabrys</taxon>
    </lineage>
</organism>
<proteinExistence type="predicted"/>
<gene>
    <name evidence="3" type="ORF">DW352_04605</name>
</gene>
<dbReference type="KEGG" id="ptaw:DW352_04605"/>
<dbReference type="Pfam" id="PF07883">
    <property type="entry name" value="Cupin_2"/>
    <property type="match status" value="1"/>
</dbReference>
<dbReference type="Gene3D" id="2.60.120.10">
    <property type="entry name" value="Jelly Rolls"/>
    <property type="match status" value="1"/>
</dbReference>
<dbReference type="SMART" id="SM00835">
    <property type="entry name" value="Cupin_1"/>
    <property type="match status" value="1"/>
</dbReference>
<keyword evidence="4" id="KW-1185">Reference proteome</keyword>
<dbReference type="Proteomes" id="UP000254889">
    <property type="component" value="Chromosome"/>
</dbReference>
<dbReference type="InterPro" id="IPR011051">
    <property type="entry name" value="RmlC_Cupin_sf"/>
</dbReference>
<evidence type="ECO:0000313" key="3">
    <source>
        <dbReference type="EMBL" id="AXK79860.1"/>
    </source>
</evidence>
<dbReference type="OrthoDB" id="3620182at2"/>
<evidence type="ECO:0000256" key="1">
    <source>
        <dbReference type="SAM" id="MobiDB-lite"/>
    </source>
</evidence>
<evidence type="ECO:0000259" key="2">
    <source>
        <dbReference type="SMART" id="SM00835"/>
    </source>
</evidence>